<organism evidence="5">
    <name type="scientific">Octactis speculum</name>
    <dbReference type="NCBI Taxonomy" id="3111310"/>
    <lineage>
        <taxon>Eukaryota</taxon>
        <taxon>Sar</taxon>
        <taxon>Stramenopiles</taxon>
        <taxon>Ochrophyta</taxon>
        <taxon>Dictyochophyceae</taxon>
        <taxon>Dictyochales</taxon>
        <taxon>Dictyochaceae</taxon>
        <taxon>Octactis</taxon>
    </lineage>
</organism>
<evidence type="ECO:0000256" key="3">
    <source>
        <dbReference type="SAM" id="MobiDB-lite"/>
    </source>
</evidence>
<dbReference type="Gene3D" id="3.30.710.10">
    <property type="entry name" value="Potassium Channel Kv1.1, Chain A"/>
    <property type="match status" value="1"/>
</dbReference>
<dbReference type="InterPro" id="IPR000210">
    <property type="entry name" value="BTB/POZ_dom"/>
</dbReference>
<keyword evidence="2" id="KW-0677">Repeat</keyword>
<dbReference type="AlphaFoldDB" id="A0A7S2DUG5"/>
<dbReference type="InterPro" id="IPR011333">
    <property type="entry name" value="SKP1/BTB/POZ_sf"/>
</dbReference>
<accession>A0A7S2DUG5</accession>
<dbReference type="CDD" id="cd14733">
    <property type="entry name" value="BACK"/>
    <property type="match status" value="1"/>
</dbReference>
<dbReference type="SMART" id="SM00225">
    <property type="entry name" value="BTB"/>
    <property type="match status" value="1"/>
</dbReference>
<evidence type="ECO:0000256" key="2">
    <source>
        <dbReference type="ARBA" id="ARBA00022737"/>
    </source>
</evidence>
<dbReference type="EMBL" id="HBGS01049461">
    <property type="protein sequence ID" value="CAD9464713.1"/>
    <property type="molecule type" value="Transcribed_RNA"/>
</dbReference>
<sequence>MYESDLTSVPNNQPHDSNQNHSDDDENELCLELEPSSDQSMQMVRNMHAMRVDGILCDIVLQVKEKRFVAHRVVMSSCSRWLAALLFENEHLEVVPLGDTIDPEAFEAVLRFMYGQPFKYMIKDFDKVMHIIRTFELETMERDCWDFLMEHTDEGNCHEMHKLADRFDCDALKSYAWIFILKSNPE</sequence>
<evidence type="ECO:0000313" key="5">
    <source>
        <dbReference type="EMBL" id="CAD9464713.1"/>
    </source>
</evidence>
<dbReference type="SUPFAM" id="SSF54695">
    <property type="entry name" value="POZ domain"/>
    <property type="match status" value="1"/>
</dbReference>
<evidence type="ECO:0000259" key="4">
    <source>
        <dbReference type="PROSITE" id="PS50097"/>
    </source>
</evidence>
<dbReference type="PROSITE" id="PS50097">
    <property type="entry name" value="BTB"/>
    <property type="match status" value="1"/>
</dbReference>
<reference evidence="5" key="1">
    <citation type="submission" date="2021-01" db="EMBL/GenBank/DDBJ databases">
        <authorList>
            <person name="Corre E."/>
            <person name="Pelletier E."/>
            <person name="Niang G."/>
            <person name="Scheremetjew M."/>
            <person name="Finn R."/>
            <person name="Kale V."/>
            <person name="Holt S."/>
            <person name="Cochrane G."/>
            <person name="Meng A."/>
            <person name="Brown T."/>
            <person name="Cohen L."/>
        </authorList>
    </citation>
    <scope>NUCLEOTIDE SEQUENCE</scope>
    <source>
        <strain evidence="5">CCMP1381</strain>
    </source>
</reference>
<evidence type="ECO:0000256" key="1">
    <source>
        <dbReference type="ARBA" id="ARBA00022441"/>
    </source>
</evidence>
<keyword evidence="1" id="KW-0880">Kelch repeat</keyword>
<gene>
    <name evidence="5" type="ORF">DSPE1174_LOCUS25763</name>
</gene>
<dbReference type="PANTHER" id="PTHR24412:SF489">
    <property type="entry name" value="RING FINGER DOMAIN AND KELCH REPEAT-CONTAINING PROTEIN DDB_G0271372"/>
    <property type="match status" value="1"/>
</dbReference>
<dbReference type="PANTHER" id="PTHR24412">
    <property type="entry name" value="KELCH PROTEIN"/>
    <property type="match status" value="1"/>
</dbReference>
<feature type="compositionally biased region" description="Polar residues" evidence="3">
    <location>
        <begin position="1"/>
        <end position="20"/>
    </location>
</feature>
<dbReference type="Pfam" id="PF00651">
    <property type="entry name" value="BTB"/>
    <property type="match status" value="1"/>
</dbReference>
<feature type="region of interest" description="Disordered" evidence="3">
    <location>
        <begin position="1"/>
        <end position="26"/>
    </location>
</feature>
<proteinExistence type="predicted"/>
<feature type="domain" description="BTB" evidence="4">
    <location>
        <begin position="57"/>
        <end position="114"/>
    </location>
</feature>
<name>A0A7S2DUG5_9STRA</name>
<protein>
    <recommendedName>
        <fullName evidence="4">BTB domain-containing protein</fullName>
    </recommendedName>
</protein>